<evidence type="ECO:0000313" key="27">
    <source>
        <dbReference type="Proteomes" id="UP000183975"/>
    </source>
</evidence>
<evidence type="ECO:0000256" key="15">
    <source>
        <dbReference type="ARBA" id="ARBA00029718"/>
    </source>
</evidence>
<comment type="pathway">
    <text evidence="3">Pyrimidine metabolism; UMP biosynthesis via de novo pathway; orotate from (S)-dihydroorotate (NAD(+) route): step 1/1.</text>
</comment>
<dbReference type="Gene3D" id="3.30.70.20">
    <property type="match status" value="1"/>
</dbReference>
<dbReference type="EC" id="1.3.1.1" evidence="24"/>
<reference evidence="26 27" key="1">
    <citation type="submission" date="2016-11" db="EMBL/GenBank/DDBJ databases">
        <authorList>
            <person name="Jaros S."/>
            <person name="Januszkiewicz K."/>
            <person name="Wedrychowicz H."/>
        </authorList>
    </citation>
    <scope>NUCLEOTIDE SEQUENCE [LARGE SCALE GENOMIC DNA]</scope>
    <source>
        <strain evidence="26 27">DSM 14214</strain>
    </source>
</reference>
<evidence type="ECO:0000256" key="6">
    <source>
        <dbReference type="ARBA" id="ARBA00012061"/>
    </source>
</evidence>
<dbReference type="EMBL" id="FRAH01000010">
    <property type="protein sequence ID" value="SHJ93605.1"/>
    <property type="molecule type" value="Genomic_DNA"/>
</dbReference>
<evidence type="ECO:0000256" key="21">
    <source>
        <dbReference type="ARBA" id="ARBA00048996"/>
    </source>
</evidence>
<gene>
    <name evidence="26" type="ORF">SAMN02745138_00826</name>
</gene>
<evidence type="ECO:0000256" key="17">
    <source>
        <dbReference type="ARBA" id="ARBA00032046"/>
    </source>
</evidence>
<dbReference type="Proteomes" id="UP000183975">
    <property type="component" value="Unassembled WGS sequence"/>
</dbReference>
<evidence type="ECO:0000256" key="13">
    <source>
        <dbReference type="ARBA" id="ARBA00023014"/>
    </source>
</evidence>
<feature type="domain" description="4Fe-4S ferredoxin-type" evidence="25">
    <location>
        <begin position="5"/>
        <end position="37"/>
    </location>
</feature>
<dbReference type="GO" id="GO:0046872">
    <property type="term" value="F:metal ion binding"/>
    <property type="evidence" value="ECO:0007669"/>
    <property type="project" value="UniProtKB-KW"/>
</dbReference>
<comment type="similarity">
    <text evidence="5">Belongs to the dihydropyrimidine dehydrogenase family.</text>
</comment>
<dbReference type="AlphaFoldDB" id="A0A1M6NCX8"/>
<keyword evidence="13" id="KW-0411">Iron-sulfur</keyword>
<comment type="catalytic activity">
    <reaction evidence="20">
        <text>5,6-dihydrouracil + NAD(+) = uracil + NADH + H(+)</text>
        <dbReference type="Rhea" id="RHEA:20189"/>
        <dbReference type="ChEBI" id="CHEBI:15378"/>
        <dbReference type="ChEBI" id="CHEBI:15901"/>
        <dbReference type="ChEBI" id="CHEBI:17568"/>
        <dbReference type="ChEBI" id="CHEBI:57540"/>
        <dbReference type="ChEBI" id="CHEBI:57945"/>
        <dbReference type="EC" id="1.3.1.1"/>
    </reaction>
</comment>
<keyword evidence="10" id="KW-0479">Metal-binding</keyword>
<dbReference type="InterPro" id="IPR017896">
    <property type="entry name" value="4Fe4S_Fe-S-bd"/>
</dbReference>
<comment type="subunit">
    <text evidence="23">Heterotetramer of 2 PreA and 2 PreT subunits.</text>
</comment>
<protein>
    <recommendedName>
        <fullName evidence="7">Dihydroorotate dehydrogenase B (NAD(+)), catalytic subunit</fullName>
        <ecNumber evidence="24">1.3.1.1</ecNumber>
        <ecNumber evidence="6">1.3.1.14</ecNumber>
    </recommendedName>
    <alternativeName>
        <fullName evidence="15">Dihydroorotate oxidase B</fullName>
    </alternativeName>
    <alternativeName>
        <fullName evidence="18">Dihydrothymine dehydrogenase</fullName>
    </alternativeName>
    <alternativeName>
        <fullName evidence="16">Dihydrouracil dehydrogenase</fullName>
    </alternativeName>
    <alternativeName>
        <fullName evidence="17">Orotate reductase (NADH)</fullName>
    </alternativeName>
</protein>
<dbReference type="GO" id="GO:0004589">
    <property type="term" value="F:dihydroorotate dehydrogenase (NAD+) activity"/>
    <property type="evidence" value="ECO:0007669"/>
    <property type="project" value="UniProtKB-EC"/>
</dbReference>
<dbReference type="SUPFAM" id="SSF51395">
    <property type="entry name" value="FMN-linked oxidoreductases"/>
    <property type="match status" value="1"/>
</dbReference>
<comment type="catalytic activity">
    <reaction evidence="19">
        <text>5,6-dihydrothymine + NAD(+) = thymine + NADH + H(+)</text>
        <dbReference type="Rhea" id="RHEA:28791"/>
        <dbReference type="ChEBI" id="CHEBI:15378"/>
        <dbReference type="ChEBI" id="CHEBI:17821"/>
        <dbReference type="ChEBI" id="CHEBI:27468"/>
        <dbReference type="ChEBI" id="CHEBI:57540"/>
        <dbReference type="ChEBI" id="CHEBI:57945"/>
        <dbReference type="EC" id="1.3.1.1"/>
    </reaction>
</comment>
<dbReference type="RefSeq" id="WP_072849488.1">
    <property type="nucleotide sequence ID" value="NZ_FRAH01000010.1"/>
</dbReference>
<dbReference type="FunFam" id="3.20.20.70:FF:000027">
    <property type="entry name" value="Dihydropyrimidine dehydrogenase [NADP(+)]"/>
    <property type="match status" value="1"/>
</dbReference>
<evidence type="ECO:0000256" key="7">
    <source>
        <dbReference type="ARBA" id="ARBA00018101"/>
    </source>
</evidence>
<evidence type="ECO:0000259" key="25">
    <source>
        <dbReference type="PROSITE" id="PS51379"/>
    </source>
</evidence>
<evidence type="ECO:0000256" key="10">
    <source>
        <dbReference type="ARBA" id="ARBA00022723"/>
    </source>
</evidence>
<dbReference type="PANTHER" id="PTHR43073">
    <property type="entry name" value="DIHYDROPYRIMIDINE DEHYDROGENASE [NADP(+)]"/>
    <property type="match status" value="1"/>
</dbReference>
<evidence type="ECO:0000313" key="26">
    <source>
        <dbReference type="EMBL" id="SHJ93605.1"/>
    </source>
</evidence>
<dbReference type="SUPFAM" id="SSF54862">
    <property type="entry name" value="4Fe-4S ferredoxins"/>
    <property type="match status" value="2"/>
</dbReference>
<dbReference type="InterPro" id="IPR005720">
    <property type="entry name" value="Dihydroorotate_DH_cat"/>
</dbReference>
<comment type="similarity">
    <text evidence="4">Belongs to the dihydroorotate dehydrogenase family. Type 1 subfamily.</text>
</comment>
<evidence type="ECO:0000256" key="14">
    <source>
        <dbReference type="ARBA" id="ARBA00023027"/>
    </source>
</evidence>
<keyword evidence="8" id="KW-0285">Flavoprotein</keyword>
<evidence type="ECO:0000256" key="3">
    <source>
        <dbReference type="ARBA" id="ARBA00004715"/>
    </source>
</evidence>
<dbReference type="InterPro" id="IPR013785">
    <property type="entry name" value="Aldolase_TIM"/>
</dbReference>
<dbReference type="GO" id="GO:0004159">
    <property type="term" value="F:dihydropyrimidine dehydrogenase (NAD+) activity"/>
    <property type="evidence" value="ECO:0007669"/>
    <property type="project" value="UniProtKB-EC"/>
</dbReference>
<dbReference type="EC" id="1.3.1.14" evidence="6"/>
<evidence type="ECO:0000256" key="19">
    <source>
        <dbReference type="ARBA" id="ARBA00047685"/>
    </source>
</evidence>
<keyword evidence="11" id="KW-0560">Oxidoreductase</keyword>
<comment type="function">
    <text evidence="2">Catalyzes the conversion of dihydroorotate to orotate with NAD(+) as electron acceptor.</text>
</comment>
<dbReference type="Pfam" id="PF14697">
    <property type="entry name" value="Fer4_21"/>
    <property type="match status" value="1"/>
</dbReference>
<keyword evidence="14" id="KW-0520">NAD</keyword>
<evidence type="ECO:0000256" key="8">
    <source>
        <dbReference type="ARBA" id="ARBA00022630"/>
    </source>
</evidence>
<comment type="function">
    <text evidence="22">Involved in pyrimidine base degradation. Catalyzes physiologically the reduction of uracil to 5,6-dihydrouracil (DHU) by using NADH as a specific cosubstrate. It also catalyzes the reverse reaction and the reduction of thymine to 5,6-dihydrothymine (DHT).</text>
</comment>
<evidence type="ECO:0000256" key="1">
    <source>
        <dbReference type="ARBA" id="ARBA00001917"/>
    </source>
</evidence>
<keyword evidence="12" id="KW-0408">Iron</keyword>
<name>A0A1M6NCX8_9FIRM</name>
<evidence type="ECO:0000256" key="16">
    <source>
        <dbReference type="ARBA" id="ARBA00030119"/>
    </source>
</evidence>
<dbReference type="PROSITE" id="PS00198">
    <property type="entry name" value="4FE4S_FER_1"/>
    <property type="match status" value="1"/>
</dbReference>
<evidence type="ECO:0000256" key="4">
    <source>
        <dbReference type="ARBA" id="ARBA00008008"/>
    </source>
</evidence>
<dbReference type="GO" id="GO:0051536">
    <property type="term" value="F:iron-sulfur cluster binding"/>
    <property type="evidence" value="ECO:0007669"/>
    <property type="project" value="UniProtKB-KW"/>
</dbReference>
<dbReference type="Gene3D" id="3.20.20.70">
    <property type="entry name" value="Aldolase class I"/>
    <property type="match status" value="1"/>
</dbReference>
<dbReference type="OrthoDB" id="368873at2"/>
<dbReference type="PROSITE" id="PS51379">
    <property type="entry name" value="4FE4S_FER_2"/>
    <property type="match status" value="4"/>
</dbReference>
<evidence type="ECO:0000256" key="12">
    <source>
        <dbReference type="ARBA" id="ARBA00023004"/>
    </source>
</evidence>
<feature type="domain" description="4Fe-4S ferredoxin-type" evidence="25">
    <location>
        <begin position="461"/>
        <end position="490"/>
    </location>
</feature>
<dbReference type="PANTHER" id="PTHR43073:SF2">
    <property type="entry name" value="DIHYDROPYRIMIDINE DEHYDROGENASE [NADP(+)]"/>
    <property type="match status" value="1"/>
</dbReference>
<evidence type="ECO:0000256" key="20">
    <source>
        <dbReference type="ARBA" id="ARBA00048792"/>
    </source>
</evidence>
<keyword evidence="27" id="KW-1185">Reference proteome</keyword>
<organism evidence="26 27">
    <name type="scientific">Anaerotignum lactatifermentans DSM 14214</name>
    <dbReference type="NCBI Taxonomy" id="1121323"/>
    <lineage>
        <taxon>Bacteria</taxon>
        <taxon>Bacillati</taxon>
        <taxon>Bacillota</taxon>
        <taxon>Clostridia</taxon>
        <taxon>Lachnospirales</taxon>
        <taxon>Anaerotignaceae</taxon>
        <taxon>Anaerotignum</taxon>
    </lineage>
</organism>
<evidence type="ECO:0000256" key="11">
    <source>
        <dbReference type="ARBA" id="ARBA00023002"/>
    </source>
</evidence>
<evidence type="ECO:0000256" key="9">
    <source>
        <dbReference type="ARBA" id="ARBA00022643"/>
    </source>
</evidence>
<evidence type="ECO:0000256" key="2">
    <source>
        <dbReference type="ARBA" id="ARBA00003616"/>
    </source>
</evidence>
<accession>A0A1M6NCX8</accession>
<keyword evidence="9" id="KW-0288">FMN</keyword>
<feature type="domain" description="4Fe-4S ferredoxin-type" evidence="25">
    <location>
        <begin position="427"/>
        <end position="459"/>
    </location>
</feature>
<dbReference type="GO" id="GO:0005737">
    <property type="term" value="C:cytoplasm"/>
    <property type="evidence" value="ECO:0007669"/>
    <property type="project" value="InterPro"/>
</dbReference>
<evidence type="ECO:0000256" key="5">
    <source>
        <dbReference type="ARBA" id="ARBA00010804"/>
    </source>
</evidence>
<dbReference type="InterPro" id="IPR017900">
    <property type="entry name" value="4Fe4S_Fe_S_CS"/>
</dbReference>
<evidence type="ECO:0000256" key="24">
    <source>
        <dbReference type="ARBA" id="ARBA00049728"/>
    </source>
</evidence>
<proteinExistence type="inferred from homology"/>
<sequence length="497" mass="54557">MYYSNMKSVDISKCILCHDAVCTKACPAMDPARIIRALRFDNAAGASMMLPKEDVCLHCDGKCQNVCPAEVPIQKLMSGLRKEFPEQKEVPGLDDVDLSCDICGVKLENPFMLSSSVVASNYEMTARAFEMGWSGAAFKTICLMDIREASPRFSTVKTGEGSFYGFKNIEQLSDYELEENLNFFRELKKNYPSKVILASIMGRNEEEWTYLAKVVTEAGADVIECNFSCPNMEAKNTGVDVGQDPETVKRYVQAVRRGTNIPILAKMTPNVADMRPAARAAIEGGADGIAAINTIKSIINVDLDTFTTAPTVNGKSMVGGYSGVAVKPIALRFISDMYKDPAIRGHHISGMGGIETWRDGMEFIALGSGSLQVTTAVMLYGYRIIDDLLLGTKIYMAENGVKSISELIGRAVDGIVENDEIERDTIVYPKFYRDHCVGCGRCYIACRDGGHQALSFDEETHRPTLIPDKCVGCHLCALVCPEHAIRGDGKRMGKKKK</sequence>
<evidence type="ECO:0000256" key="22">
    <source>
        <dbReference type="ARBA" id="ARBA00049578"/>
    </source>
</evidence>
<evidence type="ECO:0000256" key="23">
    <source>
        <dbReference type="ARBA" id="ARBA00049714"/>
    </source>
</evidence>
<dbReference type="NCBIfam" id="NF006183">
    <property type="entry name" value="PRK08318.1"/>
    <property type="match status" value="1"/>
</dbReference>
<feature type="domain" description="4Fe-4S ferredoxin-type" evidence="25">
    <location>
        <begin position="46"/>
        <end position="77"/>
    </location>
</feature>
<evidence type="ECO:0000256" key="18">
    <source>
        <dbReference type="ARBA" id="ARBA00032722"/>
    </source>
</evidence>
<dbReference type="Pfam" id="PF01180">
    <property type="entry name" value="DHO_dh"/>
    <property type="match status" value="1"/>
</dbReference>
<comment type="cofactor">
    <cofactor evidence="1">
        <name>FMN</name>
        <dbReference type="ChEBI" id="CHEBI:58210"/>
    </cofactor>
</comment>
<comment type="catalytic activity">
    <reaction evidence="21">
        <text>(S)-dihydroorotate + NAD(+) = orotate + NADH + H(+)</text>
        <dbReference type="Rhea" id="RHEA:13513"/>
        <dbReference type="ChEBI" id="CHEBI:15378"/>
        <dbReference type="ChEBI" id="CHEBI:30839"/>
        <dbReference type="ChEBI" id="CHEBI:30864"/>
        <dbReference type="ChEBI" id="CHEBI:57540"/>
        <dbReference type="ChEBI" id="CHEBI:57945"/>
        <dbReference type="EC" id="1.3.1.14"/>
    </reaction>
</comment>